<keyword evidence="5" id="KW-1185">Reference proteome</keyword>
<dbReference type="InterPro" id="IPR049450">
    <property type="entry name" value="ACOT8-like_C"/>
</dbReference>
<evidence type="ECO:0000313" key="4">
    <source>
        <dbReference type="EMBL" id="GGC84071.1"/>
    </source>
</evidence>
<dbReference type="Pfam" id="PF20789">
    <property type="entry name" value="4HBT_3C"/>
    <property type="match status" value="1"/>
</dbReference>
<proteinExistence type="predicted"/>
<feature type="region of interest" description="Disordered" evidence="1">
    <location>
        <begin position="1"/>
        <end position="32"/>
    </location>
</feature>
<evidence type="ECO:0000313" key="5">
    <source>
        <dbReference type="Proteomes" id="UP000597761"/>
    </source>
</evidence>
<dbReference type="EMBL" id="BMJI01000003">
    <property type="protein sequence ID" value="GGC84071.1"/>
    <property type="molecule type" value="Genomic_DNA"/>
</dbReference>
<dbReference type="Gene3D" id="2.40.160.210">
    <property type="entry name" value="Acyl-CoA thioesterase, double hotdog domain"/>
    <property type="match status" value="1"/>
</dbReference>
<reference evidence="5" key="1">
    <citation type="journal article" date="2019" name="Int. J. Syst. Evol. Microbiol.">
        <title>The Global Catalogue of Microorganisms (GCM) 10K type strain sequencing project: providing services to taxonomists for standard genome sequencing and annotation.</title>
        <authorList>
            <consortium name="The Broad Institute Genomics Platform"/>
            <consortium name="The Broad Institute Genome Sequencing Center for Infectious Disease"/>
            <person name="Wu L."/>
            <person name="Ma J."/>
        </authorList>
    </citation>
    <scope>NUCLEOTIDE SEQUENCE [LARGE SCALE GENOMIC DNA]</scope>
    <source>
        <strain evidence="5">CGMCC 1.15480</strain>
    </source>
</reference>
<organism evidence="4 5">
    <name type="scientific">Tersicoccus solisilvae</name>
    <dbReference type="NCBI Taxonomy" id="1882339"/>
    <lineage>
        <taxon>Bacteria</taxon>
        <taxon>Bacillati</taxon>
        <taxon>Actinomycetota</taxon>
        <taxon>Actinomycetes</taxon>
        <taxon>Micrococcales</taxon>
        <taxon>Micrococcaceae</taxon>
        <taxon>Tersicoccus</taxon>
    </lineage>
</organism>
<dbReference type="InterPro" id="IPR042171">
    <property type="entry name" value="Acyl-CoA_hotdog"/>
</dbReference>
<evidence type="ECO:0000259" key="2">
    <source>
        <dbReference type="Pfam" id="PF13622"/>
    </source>
</evidence>
<dbReference type="Proteomes" id="UP000597761">
    <property type="component" value="Unassembled WGS sequence"/>
</dbReference>
<accession>A0ABQ1NVP9</accession>
<feature type="compositionally biased region" description="Polar residues" evidence="1">
    <location>
        <begin position="17"/>
        <end position="26"/>
    </location>
</feature>
<name>A0ABQ1NVP9_9MICC</name>
<dbReference type="InterPro" id="IPR049449">
    <property type="entry name" value="TesB_ACOT8-like_N"/>
</dbReference>
<evidence type="ECO:0000259" key="3">
    <source>
        <dbReference type="Pfam" id="PF20789"/>
    </source>
</evidence>
<comment type="caution">
    <text evidence="4">The sequence shown here is derived from an EMBL/GenBank/DDBJ whole genome shotgun (WGS) entry which is preliminary data.</text>
</comment>
<feature type="domain" description="Acyl-CoA thioesterase-like N-terminal HotDog" evidence="2">
    <location>
        <begin position="44"/>
        <end position="125"/>
    </location>
</feature>
<feature type="domain" description="Acyl-CoA thioesterase-like C-terminal" evidence="3">
    <location>
        <begin position="145"/>
        <end position="274"/>
    </location>
</feature>
<evidence type="ECO:0000256" key="1">
    <source>
        <dbReference type="SAM" id="MobiDB-lite"/>
    </source>
</evidence>
<sequence length="287" mass="30677">MAGVTHPTADARAAAPSTPSTEQPSSYYRDLGDGRWESTRAAQGAWNEHEQHMAPVTGLLTRALLRHEPRPGLRLARIGCEILGLIPAGEFTIETTTLRPGRTIELVQAEMIAAGRPVVRATGWRLTTTDSTPVAGLTVDPLPGPGEAEPYPMTEKWGGGFIESLTGRVLPDHAPGRGRVWLTTDLALVQGEEPSPLEHLMGMADAANGVATRVHPAGGWIFPNVDLQLHLLREPVGRWLGLDVSVDFGTDGVGITSTALHDETGPFGRSLQILTLRELPGADQPTP</sequence>
<protein>
    <submittedName>
        <fullName evidence="4">Thioesterase</fullName>
    </submittedName>
</protein>
<dbReference type="Pfam" id="PF13622">
    <property type="entry name" value="4HBT_3"/>
    <property type="match status" value="1"/>
</dbReference>
<gene>
    <name evidence="4" type="ORF">GCM10011512_08580</name>
</gene>